<dbReference type="EMBL" id="LGRX02003460">
    <property type="protein sequence ID" value="KAK3282205.1"/>
    <property type="molecule type" value="Genomic_DNA"/>
</dbReference>
<organism evidence="2 3">
    <name type="scientific">Cymbomonas tetramitiformis</name>
    <dbReference type="NCBI Taxonomy" id="36881"/>
    <lineage>
        <taxon>Eukaryota</taxon>
        <taxon>Viridiplantae</taxon>
        <taxon>Chlorophyta</taxon>
        <taxon>Pyramimonadophyceae</taxon>
        <taxon>Pyramimonadales</taxon>
        <taxon>Pyramimonadaceae</taxon>
        <taxon>Cymbomonas</taxon>
    </lineage>
</organism>
<reference evidence="2 3" key="1">
    <citation type="journal article" date="2015" name="Genome Biol. Evol.">
        <title>Comparative Genomics of a Bacterivorous Green Alga Reveals Evolutionary Causalities and Consequences of Phago-Mixotrophic Mode of Nutrition.</title>
        <authorList>
            <person name="Burns J.A."/>
            <person name="Paasch A."/>
            <person name="Narechania A."/>
            <person name="Kim E."/>
        </authorList>
    </citation>
    <scope>NUCLEOTIDE SEQUENCE [LARGE SCALE GENOMIC DNA]</scope>
    <source>
        <strain evidence="2 3">PLY_AMNH</strain>
    </source>
</reference>
<proteinExistence type="predicted"/>
<comment type="caution">
    <text evidence="2">The sequence shown here is derived from an EMBL/GenBank/DDBJ whole genome shotgun (WGS) entry which is preliminary data.</text>
</comment>
<feature type="region of interest" description="Disordered" evidence="1">
    <location>
        <begin position="50"/>
        <end position="107"/>
    </location>
</feature>
<accession>A0AAE0GPU5</accession>
<protein>
    <submittedName>
        <fullName evidence="2">Uncharacterized protein</fullName>
    </submittedName>
</protein>
<gene>
    <name evidence="2" type="ORF">CYMTET_10043</name>
</gene>
<dbReference type="Proteomes" id="UP001190700">
    <property type="component" value="Unassembled WGS sequence"/>
</dbReference>
<sequence length="107" mass="11286">MLHQLPCPRGEADGRAGTNSDKQLLGRLGGGEMAQAAWGAEVNQLQTWQQRAGGAGAGRGSGVVRERDGISKQRPGGWEVARAAPRVDAGFSAEHRRNSRRSSPAAQ</sequence>
<feature type="region of interest" description="Disordered" evidence="1">
    <location>
        <begin position="1"/>
        <end position="25"/>
    </location>
</feature>
<dbReference type="AlphaFoldDB" id="A0AAE0GPU5"/>
<name>A0AAE0GPU5_9CHLO</name>
<evidence type="ECO:0000313" key="3">
    <source>
        <dbReference type="Proteomes" id="UP001190700"/>
    </source>
</evidence>
<evidence type="ECO:0000256" key="1">
    <source>
        <dbReference type="SAM" id="MobiDB-lite"/>
    </source>
</evidence>
<evidence type="ECO:0000313" key="2">
    <source>
        <dbReference type="EMBL" id="KAK3282205.1"/>
    </source>
</evidence>
<keyword evidence="3" id="KW-1185">Reference proteome</keyword>